<dbReference type="Proteomes" id="UP000281564">
    <property type="component" value="Unassembled WGS sequence"/>
</dbReference>
<dbReference type="CDD" id="cd02966">
    <property type="entry name" value="TlpA_like_family"/>
    <property type="match status" value="1"/>
</dbReference>
<dbReference type="GO" id="GO:0016491">
    <property type="term" value="F:oxidoreductase activity"/>
    <property type="evidence" value="ECO:0007669"/>
    <property type="project" value="InterPro"/>
</dbReference>
<evidence type="ECO:0000313" key="2">
    <source>
        <dbReference type="EMBL" id="RJX51865.1"/>
    </source>
</evidence>
<dbReference type="SUPFAM" id="SSF52833">
    <property type="entry name" value="Thioredoxin-like"/>
    <property type="match status" value="1"/>
</dbReference>
<keyword evidence="3" id="KW-1185">Reference proteome</keyword>
<accession>A0A3A6QEV7</accession>
<dbReference type="AlphaFoldDB" id="A0A3A6QEV7"/>
<dbReference type="InterPro" id="IPR050553">
    <property type="entry name" value="Thioredoxin_ResA/DsbE_sf"/>
</dbReference>
<name>A0A3A6QEV7_9EURY</name>
<organism evidence="2 3">
    <name type="scientific">Halonotius pteroides</name>
    <dbReference type="NCBI Taxonomy" id="268735"/>
    <lineage>
        <taxon>Archaea</taxon>
        <taxon>Methanobacteriati</taxon>
        <taxon>Methanobacteriota</taxon>
        <taxon>Stenosarchaea group</taxon>
        <taxon>Halobacteria</taxon>
        <taxon>Halobacteriales</taxon>
        <taxon>Haloferacaceae</taxon>
        <taxon>Halonotius</taxon>
    </lineage>
</organism>
<dbReference type="EMBL" id="QMDW01000001">
    <property type="protein sequence ID" value="RJX51865.1"/>
    <property type="molecule type" value="Genomic_DNA"/>
</dbReference>
<dbReference type="PROSITE" id="PS51352">
    <property type="entry name" value="THIOREDOXIN_2"/>
    <property type="match status" value="1"/>
</dbReference>
<dbReference type="RefSeq" id="WP_120082609.1">
    <property type="nucleotide sequence ID" value="NZ_QMDW01000001.1"/>
</dbReference>
<reference evidence="2 3" key="1">
    <citation type="submission" date="2018-06" db="EMBL/GenBank/DDBJ databases">
        <title>Halonotius sp. F13-13 a new haloarchaeeon isolated from a solar saltern from Isla Cristina, Huelva, Spain.</title>
        <authorList>
            <person name="Duran-Viseras A."/>
            <person name="Sanchez-Porro C."/>
            <person name="Ventosa A."/>
        </authorList>
    </citation>
    <scope>NUCLEOTIDE SEQUENCE [LARGE SCALE GENOMIC DNA]</scope>
    <source>
        <strain evidence="2 3">CECT 7525</strain>
    </source>
</reference>
<dbReference type="PANTHER" id="PTHR42852">
    <property type="entry name" value="THIOL:DISULFIDE INTERCHANGE PROTEIN DSBE"/>
    <property type="match status" value="1"/>
</dbReference>
<protein>
    <submittedName>
        <fullName evidence="2">TlpA family protein disulfide reductase</fullName>
    </submittedName>
</protein>
<dbReference type="InterPro" id="IPR013766">
    <property type="entry name" value="Thioredoxin_domain"/>
</dbReference>
<evidence type="ECO:0000259" key="1">
    <source>
        <dbReference type="PROSITE" id="PS51352"/>
    </source>
</evidence>
<sequence>MNRRQALTGLAGIGLTGGSLWVVRGNDTSRGDAFPITVETIDATGSTAGETTLPVADAPTLIDCFATWCDPCKEQFPKLADLHAAFGESVAVVSVTNELIGRGTTKAELRRWWNTHGGAWPVGIDRDGAVLAAIGASSIPSLAIVDPTGTIQWTDSGQFDVASLRTQLAAVSESR</sequence>
<dbReference type="OrthoDB" id="115386at2157"/>
<dbReference type="InterPro" id="IPR013740">
    <property type="entry name" value="Redoxin"/>
</dbReference>
<proteinExistence type="predicted"/>
<dbReference type="Pfam" id="PF08534">
    <property type="entry name" value="Redoxin"/>
    <property type="match status" value="1"/>
</dbReference>
<gene>
    <name evidence="2" type="ORF">DP106_00695</name>
</gene>
<feature type="domain" description="Thioredoxin" evidence="1">
    <location>
        <begin position="28"/>
        <end position="173"/>
    </location>
</feature>
<dbReference type="InterPro" id="IPR036249">
    <property type="entry name" value="Thioredoxin-like_sf"/>
</dbReference>
<evidence type="ECO:0000313" key="3">
    <source>
        <dbReference type="Proteomes" id="UP000281564"/>
    </source>
</evidence>
<dbReference type="PANTHER" id="PTHR42852:SF13">
    <property type="entry name" value="PROTEIN DIPZ"/>
    <property type="match status" value="1"/>
</dbReference>
<comment type="caution">
    <text evidence="2">The sequence shown here is derived from an EMBL/GenBank/DDBJ whole genome shotgun (WGS) entry which is preliminary data.</text>
</comment>
<dbReference type="Gene3D" id="3.40.30.10">
    <property type="entry name" value="Glutaredoxin"/>
    <property type="match status" value="1"/>
</dbReference>